<evidence type="ECO:0000256" key="7">
    <source>
        <dbReference type="ARBA" id="ARBA00050464"/>
    </source>
</evidence>
<dbReference type="SUPFAM" id="SSF50621">
    <property type="entry name" value="Alanine racemase C-terminal domain-like"/>
    <property type="match status" value="1"/>
</dbReference>
<keyword evidence="4" id="KW-0663">Pyridoxal phosphate</keyword>
<name>A0A3B1CNM0_9ZZZZ</name>
<evidence type="ECO:0000256" key="3">
    <source>
        <dbReference type="ARBA" id="ARBA00022793"/>
    </source>
</evidence>
<dbReference type="CDD" id="cd06828">
    <property type="entry name" value="PLPDE_III_DapDC"/>
    <property type="match status" value="1"/>
</dbReference>
<dbReference type="AlphaFoldDB" id="A0A3B1CNM0"/>
<keyword evidence="3" id="KW-0210">Decarboxylase</keyword>
<dbReference type="PRINTS" id="PR01179">
    <property type="entry name" value="ODADCRBXLASE"/>
</dbReference>
<dbReference type="GO" id="GO:0009089">
    <property type="term" value="P:lysine biosynthetic process via diaminopimelate"/>
    <property type="evidence" value="ECO:0007669"/>
    <property type="project" value="InterPro"/>
</dbReference>
<accession>A0A3B1CNM0</accession>
<evidence type="ECO:0000256" key="6">
    <source>
        <dbReference type="ARBA" id="ARBA00023239"/>
    </source>
</evidence>
<evidence type="ECO:0000256" key="5">
    <source>
        <dbReference type="ARBA" id="ARBA00023154"/>
    </source>
</evidence>
<evidence type="ECO:0000313" key="12">
    <source>
        <dbReference type="EMBL" id="VAX29892.1"/>
    </source>
</evidence>
<dbReference type="InterPro" id="IPR029066">
    <property type="entry name" value="PLP-binding_barrel"/>
</dbReference>
<dbReference type="GO" id="GO:0008836">
    <property type="term" value="F:diaminopimelate decarboxylase activity"/>
    <property type="evidence" value="ECO:0007669"/>
    <property type="project" value="UniProtKB-EC"/>
</dbReference>
<proteinExistence type="inferred from homology"/>
<dbReference type="InterPro" id="IPR009006">
    <property type="entry name" value="Ala_racemase/Decarboxylase_C"/>
</dbReference>
<evidence type="ECO:0000256" key="10">
    <source>
        <dbReference type="ARBA" id="ARBA00066427"/>
    </source>
</evidence>
<keyword evidence="5" id="KW-0457">Lysine biosynthesis</keyword>
<dbReference type="PANTHER" id="PTHR43727">
    <property type="entry name" value="DIAMINOPIMELATE DECARBOXYLASE"/>
    <property type="match status" value="1"/>
</dbReference>
<evidence type="ECO:0000256" key="8">
    <source>
        <dbReference type="ARBA" id="ARBA00060643"/>
    </source>
</evidence>
<reference evidence="12" key="1">
    <citation type="submission" date="2018-06" db="EMBL/GenBank/DDBJ databases">
        <authorList>
            <person name="Zhirakovskaya E."/>
        </authorList>
    </citation>
    <scope>NUCLEOTIDE SEQUENCE</scope>
</reference>
<dbReference type="PRINTS" id="PR01181">
    <property type="entry name" value="DAPDCRBXLASE"/>
</dbReference>
<dbReference type="FunFam" id="2.40.37.10:FF:000003">
    <property type="entry name" value="Diaminopimelate decarboxylase"/>
    <property type="match status" value="1"/>
</dbReference>
<dbReference type="PANTHER" id="PTHR43727:SF2">
    <property type="entry name" value="GROUP IV DECARBOXYLASE"/>
    <property type="match status" value="1"/>
</dbReference>
<comment type="catalytic activity">
    <reaction evidence="7">
        <text>meso-2,6-diaminopimelate + H(+) = L-lysine + CO2</text>
        <dbReference type="Rhea" id="RHEA:15101"/>
        <dbReference type="ChEBI" id="CHEBI:15378"/>
        <dbReference type="ChEBI" id="CHEBI:16526"/>
        <dbReference type="ChEBI" id="CHEBI:32551"/>
        <dbReference type="ChEBI" id="CHEBI:57791"/>
        <dbReference type="EC" id="4.1.1.20"/>
    </reaction>
</comment>
<dbReference type="Gene3D" id="3.20.20.10">
    <property type="entry name" value="Alanine racemase"/>
    <property type="match status" value="1"/>
</dbReference>
<dbReference type="InterPro" id="IPR000183">
    <property type="entry name" value="Orn/DAP/Arg_de-COase"/>
</dbReference>
<evidence type="ECO:0000256" key="4">
    <source>
        <dbReference type="ARBA" id="ARBA00022898"/>
    </source>
</evidence>
<protein>
    <recommendedName>
        <fullName evidence="10">diaminopimelate decarboxylase</fullName>
        <ecNumber evidence="10">4.1.1.20</ecNumber>
    </recommendedName>
</protein>
<dbReference type="EC" id="4.1.1.20" evidence="10"/>
<dbReference type="NCBIfam" id="TIGR01048">
    <property type="entry name" value="lysA"/>
    <property type="match status" value="1"/>
</dbReference>
<dbReference type="EMBL" id="UOGF01000056">
    <property type="protein sequence ID" value="VAX29892.1"/>
    <property type="molecule type" value="Genomic_DNA"/>
</dbReference>
<evidence type="ECO:0000259" key="11">
    <source>
        <dbReference type="Pfam" id="PF02784"/>
    </source>
</evidence>
<dbReference type="FunFam" id="3.20.20.10:FF:000003">
    <property type="entry name" value="Diaminopimelate decarboxylase"/>
    <property type="match status" value="1"/>
</dbReference>
<dbReference type="InterPro" id="IPR002986">
    <property type="entry name" value="DAP_deCOOHase_LysA"/>
</dbReference>
<comment type="pathway">
    <text evidence="8">Amino-acid biosynthesis; L-lysine biosynthesis via DAP pathway; L-lysine from DL-2,6-diaminopimelate: step 1/1.</text>
</comment>
<dbReference type="Pfam" id="PF02784">
    <property type="entry name" value="Orn_Arg_deC_N"/>
    <property type="match status" value="1"/>
</dbReference>
<sequence>MQEFKIKNSVLHCENVSLAAIAEKVGTPFFAYSHAALCDRIRAYKTAFAEVPHLIAFAVKANGNIAVLKTFANEGGGADIVSGGELHRALAAGIDPKKLVFAGVGKTKREMAAALHADILMFNIESSQELTALDEVAKAQGVKAPVALRVNPNVNPNTHPYISTGLKKSKFGIEITKAVSEYQVAARLPNIEVIGIHSHIGSQLTEVQPFVDALALIAELIEALRAENMDIRHWDIGGGLGITYDEESPPLVKEMADAILPLLRKSGCHIIMEPGRSLAGNAGVLVTRVIYTKEGAAKNFVVVDAGMTDLIRPSLYQAYHAIRPVNENKRDEMVVDVVGPICESGDFLAQERSLPKMAPGELLAVMSAGAYAFTMSSNYNARPRPVEVLVHGSDFDVIRKRETLDDLLLGEQIPDILLKS</sequence>
<feature type="domain" description="Orn/DAP/Arg decarboxylase 2 N-terminal" evidence="11">
    <location>
        <begin position="38"/>
        <end position="279"/>
    </location>
</feature>
<keyword evidence="6 12" id="KW-0456">Lyase</keyword>
<comment type="cofactor">
    <cofactor evidence="1">
        <name>pyridoxal 5'-phosphate</name>
        <dbReference type="ChEBI" id="CHEBI:597326"/>
    </cofactor>
</comment>
<dbReference type="HAMAP" id="MF_02120">
    <property type="entry name" value="LysA"/>
    <property type="match status" value="1"/>
</dbReference>
<dbReference type="Gene3D" id="2.40.37.10">
    <property type="entry name" value="Lyase, Ornithine Decarboxylase, Chain A, domain 1"/>
    <property type="match status" value="1"/>
</dbReference>
<dbReference type="InterPro" id="IPR022644">
    <property type="entry name" value="De-COase2_N"/>
</dbReference>
<dbReference type="SUPFAM" id="SSF51419">
    <property type="entry name" value="PLP-binding barrel"/>
    <property type="match status" value="1"/>
</dbReference>
<comment type="similarity">
    <text evidence="9">Belongs to the Orn/Lys/Arg decarboxylase class-II family. LysA subfamily.</text>
</comment>
<organism evidence="12">
    <name type="scientific">hydrothermal vent metagenome</name>
    <dbReference type="NCBI Taxonomy" id="652676"/>
    <lineage>
        <taxon>unclassified sequences</taxon>
        <taxon>metagenomes</taxon>
        <taxon>ecological metagenomes</taxon>
    </lineage>
</organism>
<evidence type="ECO:0000256" key="1">
    <source>
        <dbReference type="ARBA" id="ARBA00001933"/>
    </source>
</evidence>
<keyword evidence="2" id="KW-0028">Amino-acid biosynthesis</keyword>
<evidence type="ECO:0000256" key="2">
    <source>
        <dbReference type="ARBA" id="ARBA00022605"/>
    </source>
</evidence>
<evidence type="ECO:0000256" key="9">
    <source>
        <dbReference type="ARBA" id="ARBA00060983"/>
    </source>
</evidence>
<gene>
    <name evidence="12" type="ORF">MNBD_NITROSPIRAE01-84</name>
</gene>